<sequence length="81" mass="9462">MKEKTITVSHEVSPEYGKCSFGGDFWGEEVCKYHAIRTQTHGNKAPPEYRKPKCLLFNCWLDEPYKKCEMCRKACAEVDRK</sequence>
<reference evidence="1 2" key="1">
    <citation type="submission" date="2021-10" db="EMBL/GenBank/DDBJ databases">
        <title>Anaerobic single-cell dispensing facilitates the cultivation of human gut bacteria.</title>
        <authorList>
            <person name="Afrizal A."/>
        </authorList>
    </citation>
    <scope>NUCLEOTIDE SEQUENCE [LARGE SCALE GENOMIC DNA]</scope>
    <source>
        <strain evidence="1 2">CLA-AA-H223</strain>
    </source>
</reference>
<proteinExistence type="predicted"/>
<comment type="caution">
    <text evidence="1">The sequence shown here is derived from an EMBL/GenBank/DDBJ whole genome shotgun (WGS) entry which is preliminary data.</text>
</comment>
<organism evidence="1 2">
    <name type="scientific">Faecalibacterium hominis</name>
    <name type="common">ex Afrizal et al. 2022</name>
    <dbReference type="NCBI Taxonomy" id="2881265"/>
    <lineage>
        <taxon>Bacteria</taxon>
        <taxon>Bacillati</taxon>
        <taxon>Bacillota</taxon>
        <taxon>Clostridia</taxon>
        <taxon>Eubacteriales</taxon>
        <taxon>Oscillospiraceae</taxon>
        <taxon>Faecalibacterium</taxon>
    </lineage>
</organism>
<accession>A0ABS8FH54</accession>
<evidence type="ECO:0000313" key="1">
    <source>
        <dbReference type="EMBL" id="MCC2213888.1"/>
    </source>
</evidence>
<protein>
    <submittedName>
        <fullName evidence="1">Uncharacterized protein</fullName>
    </submittedName>
</protein>
<keyword evidence="2" id="KW-1185">Reference proteome</keyword>
<gene>
    <name evidence="1" type="ORF">LKD34_10370</name>
</gene>
<dbReference type="EMBL" id="JAJEQO010000016">
    <property type="protein sequence ID" value="MCC2213888.1"/>
    <property type="molecule type" value="Genomic_DNA"/>
</dbReference>
<evidence type="ECO:0000313" key="2">
    <source>
        <dbReference type="Proteomes" id="UP001199236"/>
    </source>
</evidence>
<dbReference type="Proteomes" id="UP001199236">
    <property type="component" value="Unassembled WGS sequence"/>
</dbReference>
<name>A0ABS8FH54_9FIRM</name>
<dbReference type="RefSeq" id="WP_227622854.1">
    <property type="nucleotide sequence ID" value="NZ_JAJEQO010000016.1"/>
</dbReference>